<dbReference type="EC" id="2.1.1.37" evidence="1"/>
<dbReference type="GO" id="GO:0009307">
    <property type="term" value="P:DNA restriction-modification system"/>
    <property type="evidence" value="ECO:0007669"/>
    <property type="project" value="UniProtKB-KW"/>
</dbReference>
<dbReference type="Pfam" id="PF00145">
    <property type="entry name" value="DNA_methylase"/>
    <property type="match status" value="1"/>
</dbReference>
<dbReference type="EMBL" id="CP061172">
    <property type="protein sequence ID" value="QNR70170.1"/>
    <property type="molecule type" value="Genomic_DNA"/>
</dbReference>
<evidence type="ECO:0000256" key="6">
    <source>
        <dbReference type="PROSITE-ProRule" id="PRU01016"/>
    </source>
</evidence>
<dbReference type="Gene3D" id="3.90.120.10">
    <property type="entry name" value="DNA Methylase, subunit A, domain 2"/>
    <property type="match status" value="1"/>
</dbReference>
<evidence type="ECO:0000256" key="4">
    <source>
        <dbReference type="ARBA" id="ARBA00022691"/>
    </source>
</evidence>
<evidence type="ECO:0000256" key="2">
    <source>
        <dbReference type="ARBA" id="ARBA00022603"/>
    </source>
</evidence>
<evidence type="ECO:0000313" key="8">
    <source>
        <dbReference type="EMBL" id="QNR70170.1"/>
    </source>
</evidence>
<evidence type="ECO:0000256" key="1">
    <source>
        <dbReference type="ARBA" id="ARBA00011975"/>
    </source>
</evidence>
<reference evidence="8 9" key="1">
    <citation type="submission" date="2020-09" db="EMBL/GenBank/DDBJ databases">
        <title>Characterization of Paenibacillus peoriae strain ZF390 with broad-spectrum antimicrobial activity as a potential biocontrol agent.</title>
        <authorList>
            <person name="Li L."/>
            <person name="Zhao Y."/>
            <person name="Li B."/>
            <person name="Xie X."/>
        </authorList>
    </citation>
    <scope>NUCLEOTIDE SEQUENCE [LARGE SCALE GENOMIC DNA]</scope>
    <source>
        <strain evidence="8 9">ZF390</strain>
    </source>
</reference>
<dbReference type="AlphaFoldDB" id="A0A7H0YGG2"/>
<feature type="active site" evidence="6">
    <location>
        <position position="256"/>
    </location>
</feature>
<name>A0A7H0YGG2_9BACL</name>
<dbReference type="Proteomes" id="UP000516384">
    <property type="component" value="Chromosome"/>
</dbReference>
<proteinExistence type="inferred from homology"/>
<dbReference type="InterPro" id="IPR029063">
    <property type="entry name" value="SAM-dependent_MTases_sf"/>
</dbReference>
<dbReference type="InterPro" id="IPR001525">
    <property type="entry name" value="C5_MeTfrase"/>
</dbReference>
<dbReference type="GO" id="GO:0003886">
    <property type="term" value="F:DNA (cytosine-5-)-methyltransferase activity"/>
    <property type="evidence" value="ECO:0007669"/>
    <property type="project" value="UniProtKB-EC"/>
</dbReference>
<gene>
    <name evidence="8" type="ORF">IAQ67_14455</name>
</gene>
<evidence type="ECO:0000313" key="9">
    <source>
        <dbReference type="Proteomes" id="UP000516384"/>
    </source>
</evidence>
<keyword evidence="4 6" id="KW-0949">S-adenosyl-L-methionine</keyword>
<keyword evidence="5" id="KW-0680">Restriction system</keyword>
<sequence>MLKTRKAKISNRGVYLQDKILQETIFQPGTHFKYLIDQKAKKIIILGSEIDTNNTVSRRQLKEGIKPVIDIRNKDALATFKGCSYLQVEIFGEHVVVQGYVEAKSTPLQKMKRIVDNVCGLKRKVRDITDILSVQKKNEILLSRKSIRKASGYLGYEQLEFDLDENLTSSSNAYLTPSLSNLEIPLQISSLFCGAGIMDLGFLESGFDVVFALEMDKDAVATYRHNIGSHVVQGDITKIDKSRIIKAPIMIGGSPCQGFSNSNRYTNYLENPNNLLLKHYIDSIKNNENCKVFVLENVPRILTAGEGQFKDEIFSALADFEITAGIMSSADMGSAQARERAIFIGSKIGKIDLPAPLLKPEEYKTVREAFKGLHDTIPNQLCVSKPKKVTLERMSAVPPGGNVFSIPEHNRPKGQHSVMYKRLEWDKPSITIVNPRKSCILHPEENRILSVRECARLFDVSDNFEFKGKLSSMQQQIANAVPIRLIRSVAEVIKSSIQRFNNALTNYNGLQLV</sequence>
<comment type="similarity">
    <text evidence="6 7">Belongs to the class I-like SAM-binding methyltransferase superfamily. C5-methyltransferase family.</text>
</comment>
<dbReference type="Gene3D" id="3.40.50.150">
    <property type="entry name" value="Vaccinia Virus protein VP39"/>
    <property type="match status" value="1"/>
</dbReference>
<protein>
    <recommendedName>
        <fullName evidence="1">DNA (cytosine-5-)-methyltransferase</fullName>
        <ecNumber evidence="1">2.1.1.37</ecNumber>
    </recommendedName>
</protein>
<dbReference type="GO" id="GO:0032259">
    <property type="term" value="P:methylation"/>
    <property type="evidence" value="ECO:0007669"/>
    <property type="project" value="UniProtKB-KW"/>
</dbReference>
<dbReference type="PANTHER" id="PTHR10629">
    <property type="entry name" value="CYTOSINE-SPECIFIC METHYLTRANSFERASE"/>
    <property type="match status" value="1"/>
</dbReference>
<dbReference type="NCBIfam" id="TIGR00675">
    <property type="entry name" value="dcm"/>
    <property type="match status" value="1"/>
</dbReference>
<dbReference type="PRINTS" id="PR00105">
    <property type="entry name" value="C5METTRFRASE"/>
</dbReference>
<keyword evidence="3 6" id="KW-0808">Transferase</keyword>
<evidence type="ECO:0000256" key="5">
    <source>
        <dbReference type="ARBA" id="ARBA00022747"/>
    </source>
</evidence>
<accession>A0A7H0YGG2</accession>
<dbReference type="InterPro" id="IPR050390">
    <property type="entry name" value="C5-Methyltransferase"/>
</dbReference>
<organism evidence="8 9">
    <name type="scientific">Paenibacillus peoriae</name>
    <dbReference type="NCBI Taxonomy" id="59893"/>
    <lineage>
        <taxon>Bacteria</taxon>
        <taxon>Bacillati</taxon>
        <taxon>Bacillota</taxon>
        <taxon>Bacilli</taxon>
        <taxon>Bacillales</taxon>
        <taxon>Paenibacillaceae</taxon>
        <taxon>Paenibacillus</taxon>
    </lineage>
</organism>
<dbReference type="SUPFAM" id="SSF53335">
    <property type="entry name" value="S-adenosyl-L-methionine-dependent methyltransferases"/>
    <property type="match status" value="1"/>
</dbReference>
<evidence type="ECO:0000256" key="7">
    <source>
        <dbReference type="RuleBase" id="RU000416"/>
    </source>
</evidence>
<dbReference type="GO" id="GO:0003677">
    <property type="term" value="F:DNA binding"/>
    <property type="evidence" value="ECO:0007669"/>
    <property type="project" value="TreeGrafter"/>
</dbReference>
<keyword evidence="2 6" id="KW-0489">Methyltransferase</keyword>
<dbReference type="PROSITE" id="PS51679">
    <property type="entry name" value="SAM_MT_C5"/>
    <property type="match status" value="1"/>
</dbReference>
<evidence type="ECO:0000256" key="3">
    <source>
        <dbReference type="ARBA" id="ARBA00022679"/>
    </source>
</evidence>
<dbReference type="REBASE" id="445494">
    <property type="entry name" value="M.Ppe390ORF14455P"/>
</dbReference>
<dbReference type="GO" id="GO:0044027">
    <property type="term" value="P:negative regulation of gene expression via chromosomal CpG island methylation"/>
    <property type="evidence" value="ECO:0007669"/>
    <property type="project" value="TreeGrafter"/>
</dbReference>
<dbReference type="PANTHER" id="PTHR10629:SF52">
    <property type="entry name" value="DNA (CYTOSINE-5)-METHYLTRANSFERASE 1"/>
    <property type="match status" value="1"/>
</dbReference>